<dbReference type="Proteomes" id="UP000244089">
    <property type="component" value="Unassembled WGS sequence"/>
</dbReference>
<proteinExistence type="inferred from homology"/>
<evidence type="ECO:0000313" key="5">
    <source>
        <dbReference type="Proteomes" id="UP000295176"/>
    </source>
</evidence>
<evidence type="ECO:0000313" key="2">
    <source>
        <dbReference type="EMBL" id="PTV96815.1"/>
    </source>
</evidence>
<dbReference type="AlphaFoldDB" id="A0A2T5RHS6"/>
<dbReference type="PANTHER" id="PTHR37525">
    <property type="entry name" value="UPF0175 PROTEIN SSL1255"/>
    <property type="match status" value="1"/>
</dbReference>
<dbReference type="Pfam" id="PF03683">
    <property type="entry name" value="UPF0175"/>
    <property type="match status" value="1"/>
</dbReference>
<dbReference type="Proteomes" id="UP000295176">
    <property type="component" value="Unassembled WGS sequence"/>
</dbReference>
<accession>A0A2T5RHS6</accession>
<comment type="caution">
    <text evidence="2">The sequence shown here is derived from an EMBL/GenBank/DDBJ whole genome shotgun (WGS) entry which is preliminary data.</text>
</comment>
<gene>
    <name evidence="3" type="ORF">C7957_12337</name>
    <name evidence="2" type="ORF">C8C76_12414</name>
</gene>
<dbReference type="InterPro" id="IPR052264">
    <property type="entry name" value="UPF0175_domain"/>
</dbReference>
<reference evidence="2 4" key="1">
    <citation type="submission" date="2018-04" db="EMBL/GenBank/DDBJ databases">
        <title>Subsurface microbial communities from deep shales in Ohio and West Virginia, USA.</title>
        <authorList>
            <person name="Wrighton K."/>
        </authorList>
    </citation>
    <scope>NUCLEOTIDE SEQUENCE [LARGE SCALE GENOMIC DNA]</scope>
    <source>
        <strain evidence="3 5">MSL 7</strain>
        <strain evidence="2 4">WC1</strain>
    </source>
</reference>
<comment type="similarity">
    <text evidence="1">Belongs to the UPF0175 family.</text>
</comment>
<name>A0A2T5RHS6_9FIRM</name>
<evidence type="ECO:0000256" key="1">
    <source>
        <dbReference type="ARBA" id="ARBA00005651"/>
    </source>
</evidence>
<dbReference type="PANTHER" id="PTHR37525:SF1">
    <property type="entry name" value="UPF0175 PROTEIN SSL1255"/>
    <property type="match status" value="1"/>
</dbReference>
<protein>
    <submittedName>
        <fullName evidence="2">Putative HTH domain antitoxin</fullName>
    </submittedName>
</protein>
<evidence type="ECO:0000313" key="3">
    <source>
        <dbReference type="EMBL" id="TDP89676.1"/>
    </source>
</evidence>
<dbReference type="InterPro" id="IPR005368">
    <property type="entry name" value="UPF0175"/>
</dbReference>
<dbReference type="RefSeq" id="WP_108141162.1">
    <property type="nucleotide sequence ID" value="NZ_JBQPXQ010000016.1"/>
</dbReference>
<evidence type="ECO:0000313" key="4">
    <source>
        <dbReference type="Proteomes" id="UP000244089"/>
    </source>
</evidence>
<sequence>MNLNLTIPDDIYLAMKIPDKEKKNVLLKELALSLYEQEILSFGKARELAGLSKWEFHQLLGERKIERHYSMEDLREDIEYGQE</sequence>
<organism evidence="2 4">
    <name type="scientific">Halanaerobium saccharolyticum</name>
    <dbReference type="NCBI Taxonomy" id="43595"/>
    <lineage>
        <taxon>Bacteria</taxon>
        <taxon>Bacillati</taxon>
        <taxon>Bacillota</taxon>
        <taxon>Clostridia</taxon>
        <taxon>Halanaerobiales</taxon>
        <taxon>Halanaerobiaceae</taxon>
        <taxon>Halanaerobium</taxon>
    </lineage>
</organism>
<dbReference type="EMBL" id="QAXS01000024">
    <property type="protein sequence ID" value="PTV96815.1"/>
    <property type="molecule type" value="Genomic_DNA"/>
</dbReference>
<dbReference type="EMBL" id="SNXX01000023">
    <property type="protein sequence ID" value="TDP89676.1"/>
    <property type="molecule type" value="Genomic_DNA"/>
</dbReference>
<dbReference type="OrthoDB" id="1716868at2"/>